<dbReference type="Gene3D" id="1.20.5.4130">
    <property type="match status" value="1"/>
</dbReference>
<evidence type="ECO:0000256" key="1">
    <source>
        <dbReference type="ARBA" id="ARBA00022737"/>
    </source>
</evidence>
<reference evidence="6" key="1">
    <citation type="submission" date="2025-08" db="UniProtKB">
        <authorList>
            <consortium name="RefSeq"/>
        </authorList>
    </citation>
    <scope>IDENTIFICATION</scope>
    <source>
        <tissue evidence="6">Seedling</tissue>
    </source>
</reference>
<protein>
    <submittedName>
        <fullName evidence="6">Disease resistance RPP13-like protein 1</fullName>
    </submittedName>
</protein>
<keyword evidence="3" id="KW-0611">Plant defense</keyword>
<keyword evidence="5" id="KW-1185">Reference proteome</keyword>
<evidence type="ECO:0000256" key="2">
    <source>
        <dbReference type="ARBA" id="ARBA00022741"/>
    </source>
</evidence>
<dbReference type="GeneID" id="107433408"/>
<evidence type="ECO:0000256" key="3">
    <source>
        <dbReference type="ARBA" id="ARBA00022821"/>
    </source>
</evidence>
<feature type="domain" description="Disease resistance N-terminal" evidence="4">
    <location>
        <begin position="2"/>
        <end position="58"/>
    </location>
</feature>
<dbReference type="Pfam" id="PF18052">
    <property type="entry name" value="Rx_N"/>
    <property type="match status" value="1"/>
</dbReference>
<keyword evidence="2" id="KW-0547">Nucleotide-binding</keyword>
<evidence type="ECO:0000313" key="6">
    <source>
        <dbReference type="RefSeq" id="XP_060671647.1"/>
    </source>
</evidence>
<dbReference type="InterPro" id="IPR041118">
    <property type="entry name" value="Rx_N"/>
</dbReference>
<dbReference type="PANTHER" id="PTHR19338">
    <property type="entry name" value="TRANSLOCASE OF INNER MITOCHONDRIAL MEMBRANE 13 HOMOLOG"/>
    <property type="match status" value="1"/>
</dbReference>
<name>A0ABM4A4I8_ZIZJJ</name>
<keyword evidence="1" id="KW-0677">Repeat</keyword>
<dbReference type="PANTHER" id="PTHR19338:SF73">
    <property type="entry name" value="DISEASE RESISTANCE PROTEIN RGA2-LIKE"/>
    <property type="match status" value="1"/>
</dbReference>
<dbReference type="Gene3D" id="3.40.50.300">
    <property type="entry name" value="P-loop containing nucleotide triphosphate hydrolases"/>
    <property type="match status" value="1"/>
</dbReference>
<dbReference type="Proteomes" id="UP001652623">
    <property type="component" value="Chromosome 3"/>
</dbReference>
<dbReference type="RefSeq" id="XP_060671647.1">
    <property type="nucleotide sequence ID" value="XM_060815664.1"/>
</dbReference>
<dbReference type="InterPro" id="IPR027417">
    <property type="entry name" value="P-loop_NTPase"/>
</dbReference>
<gene>
    <name evidence="6" type="primary">LOC107433408</name>
</gene>
<sequence>MLKIMLLCVNSVLNDAGEKQIRNPAVKEWVDDLEEAALDADDRLDGIATDASQFKLETEQSRTGTGKVSKIVPNCLINFFDPDMEIKMEEIFERLEIIAKQKDVVGLKEGFGEKTAPRIATTSLVEETEVFGGDGDKKSMIKWLRDDDEGSKKFVIPILGMGGVGKTTLAQ</sequence>
<proteinExistence type="predicted"/>
<evidence type="ECO:0000313" key="5">
    <source>
        <dbReference type="Proteomes" id="UP001652623"/>
    </source>
</evidence>
<organism evidence="5 6">
    <name type="scientific">Ziziphus jujuba</name>
    <name type="common">Chinese jujube</name>
    <name type="synonym">Ziziphus sativa</name>
    <dbReference type="NCBI Taxonomy" id="326968"/>
    <lineage>
        <taxon>Eukaryota</taxon>
        <taxon>Viridiplantae</taxon>
        <taxon>Streptophyta</taxon>
        <taxon>Embryophyta</taxon>
        <taxon>Tracheophyta</taxon>
        <taxon>Spermatophyta</taxon>
        <taxon>Magnoliopsida</taxon>
        <taxon>eudicotyledons</taxon>
        <taxon>Gunneridae</taxon>
        <taxon>Pentapetalae</taxon>
        <taxon>rosids</taxon>
        <taxon>fabids</taxon>
        <taxon>Rosales</taxon>
        <taxon>Rhamnaceae</taxon>
        <taxon>Paliureae</taxon>
        <taxon>Ziziphus</taxon>
    </lineage>
</organism>
<dbReference type="SUPFAM" id="SSF52540">
    <property type="entry name" value="P-loop containing nucleoside triphosphate hydrolases"/>
    <property type="match status" value="1"/>
</dbReference>
<accession>A0ABM4A4I8</accession>
<evidence type="ECO:0000259" key="4">
    <source>
        <dbReference type="Pfam" id="PF18052"/>
    </source>
</evidence>